<keyword evidence="1" id="KW-0812">Transmembrane</keyword>
<gene>
    <name evidence="2" type="ORF">BDQ12DRAFT_740202</name>
</gene>
<keyword evidence="1" id="KW-0472">Membrane</keyword>
<name>A0A5C3LD72_9AGAR</name>
<feature type="transmembrane region" description="Helical" evidence="1">
    <location>
        <begin position="140"/>
        <end position="165"/>
    </location>
</feature>
<dbReference type="Proteomes" id="UP000308652">
    <property type="component" value="Unassembled WGS sequence"/>
</dbReference>
<feature type="transmembrane region" description="Helical" evidence="1">
    <location>
        <begin position="98"/>
        <end position="120"/>
    </location>
</feature>
<organism evidence="2 3">
    <name type="scientific">Crucibulum laeve</name>
    <dbReference type="NCBI Taxonomy" id="68775"/>
    <lineage>
        <taxon>Eukaryota</taxon>
        <taxon>Fungi</taxon>
        <taxon>Dikarya</taxon>
        <taxon>Basidiomycota</taxon>
        <taxon>Agaricomycotina</taxon>
        <taxon>Agaricomycetes</taxon>
        <taxon>Agaricomycetidae</taxon>
        <taxon>Agaricales</taxon>
        <taxon>Agaricineae</taxon>
        <taxon>Nidulariaceae</taxon>
        <taxon>Crucibulum</taxon>
    </lineage>
</organism>
<evidence type="ECO:0008006" key="4">
    <source>
        <dbReference type="Google" id="ProtNLM"/>
    </source>
</evidence>
<feature type="transmembrane region" description="Helical" evidence="1">
    <location>
        <begin position="52"/>
        <end position="78"/>
    </location>
</feature>
<sequence>MVDESLCLFYSTLVLQGHVLAGIAYGVVLILFLLCSRLLLDRVNSSKDRTRRSVLLLSYVICMFVLCTIMIASNARYVQQLVRSKCELLASGPVPGRFSLFSVVGGIAGDVCYVLANWGVDGVLIWRCMSMYGDSTARRWVTTISAIMGILSFVVGSLLIIDALGFRSLVLYVTVTFWIHSGTSLAINLTITIMIVARLLFYRYRVTSILGSSHGAPFMSVTSMIVESATLVIIFSTSVLILCSLGPSYYVVIPLQALSQMQVVASFWIIFRIAQGKAWSKDNSDDYIMSRSIAFMPSESNNEF</sequence>
<keyword evidence="1" id="KW-1133">Transmembrane helix</keyword>
<feature type="transmembrane region" description="Helical" evidence="1">
    <location>
        <begin position="221"/>
        <end position="242"/>
    </location>
</feature>
<reference evidence="2 3" key="1">
    <citation type="journal article" date="2019" name="Nat. Ecol. Evol.">
        <title>Megaphylogeny resolves global patterns of mushroom evolution.</title>
        <authorList>
            <person name="Varga T."/>
            <person name="Krizsan K."/>
            <person name="Foldi C."/>
            <person name="Dima B."/>
            <person name="Sanchez-Garcia M."/>
            <person name="Sanchez-Ramirez S."/>
            <person name="Szollosi G.J."/>
            <person name="Szarkandi J.G."/>
            <person name="Papp V."/>
            <person name="Albert L."/>
            <person name="Andreopoulos W."/>
            <person name="Angelini C."/>
            <person name="Antonin V."/>
            <person name="Barry K.W."/>
            <person name="Bougher N.L."/>
            <person name="Buchanan P."/>
            <person name="Buyck B."/>
            <person name="Bense V."/>
            <person name="Catcheside P."/>
            <person name="Chovatia M."/>
            <person name="Cooper J."/>
            <person name="Damon W."/>
            <person name="Desjardin D."/>
            <person name="Finy P."/>
            <person name="Geml J."/>
            <person name="Haridas S."/>
            <person name="Hughes K."/>
            <person name="Justo A."/>
            <person name="Karasinski D."/>
            <person name="Kautmanova I."/>
            <person name="Kiss B."/>
            <person name="Kocsube S."/>
            <person name="Kotiranta H."/>
            <person name="LaButti K.M."/>
            <person name="Lechner B.E."/>
            <person name="Liimatainen K."/>
            <person name="Lipzen A."/>
            <person name="Lukacs Z."/>
            <person name="Mihaltcheva S."/>
            <person name="Morgado L.N."/>
            <person name="Niskanen T."/>
            <person name="Noordeloos M.E."/>
            <person name="Ohm R.A."/>
            <person name="Ortiz-Santana B."/>
            <person name="Ovrebo C."/>
            <person name="Racz N."/>
            <person name="Riley R."/>
            <person name="Savchenko A."/>
            <person name="Shiryaev A."/>
            <person name="Soop K."/>
            <person name="Spirin V."/>
            <person name="Szebenyi C."/>
            <person name="Tomsovsky M."/>
            <person name="Tulloss R.E."/>
            <person name="Uehling J."/>
            <person name="Grigoriev I.V."/>
            <person name="Vagvolgyi C."/>
            <person name="Papp T."/>
            <person name="Martin F.M."/>
            <person name="Miettinen O."/>
            <person name="Hibbett D.S."/>
            <person name="Nagy L.G."/>
        </authorList>
    </citation>
    <scope>NUCLEOTIDE SEQUENCE [LARGE SCALE GENOMIC DNA]</scope>
    <source>
        <strain evidence="2 3">CBS 166.37</strain>
    </source>
</reference>
<accession>A0A5C3LD72</accession>
<dbReference type="EMBL" id="ML214000">
    <property type="protein sequence ID" value="TFK31039.1"/>
    <property type="molecule type" value="Genomic_DNA"/>
</dbReference>
<feature type="transmembrane region" description="Helical" evidence="1">
    <location>
        <begin position="20"/>
        <end position="40"/>
    </location>
</feature>
<evidence type="ECO:0000313" key="3">
    <source>
        <dbReference type="Proteomes" id="UP000308652"/>
    </source>
</evidence>
<protein>
    <recommendedName>
        <fullName evidence="4">Frag1/DRAM/Sfk1 family-domain-containing protein</fullName>
    </recommendedName>
</protein>
<evidence type="ECO:0000256" key="1">
    <source>
        <dbReference type="SAM" id="Phobius"/>
    </source>
</evidence>
<dbReference type="OrthoDB" id="3267806at2759"/>
<keyword evidence="3" id="KW-1185">Reference proteome</keyword>
<evidence type="ECO:0000313" key="2">
    <source>
        <dbReference type="EMBL" id="TFK31039.1"/>
    </source>
</evidence>
<dbReference type="AlphaFoldDB" id="A0A5C3LD72"/>
<proteinExistence type="predicted"/>
<feature type="transmembrane region" description="Helical" evidence="1">
    <location>
        <begin position="177"/>
        <end position="201"/>
    </location>
</feature>
<dbReference type="STRING" id="68775.A0A5C3LD72"/>